<dbReference type="EMBL" id="CAJZAG010000010">
    <property type="protein sequence ID" value="CAG9181534.1"/>
    <property type="molecule type" value="Genomic_DNA"/>
</dbReference>
<comment type="caution">
    <text evidence="7">The sequence shown here is derived from an EMBL/GenBank/DDBJ whole genome shotgun (WGS) entry which is preliminary data.</text>
</comment>
<evidence type="ECO:0000256" key="4">
    <source>
        <dbReference type="ARBA" id="ARBA00022989"/>
    </source>
</evidence>
<evidence type="ECO:0000256" key="3">
    <source>
        <dbReference type="ARBA" id="ARBA00022692"/>
    </source>
</evidence>
<dbReference type="PANTHER" id="PTHR30482">
    <property type="entry name" value="HIGH-AFFINITY BRANCHED-CHAIN AMINO ACID TRANSPORT SYSTEM PERMEASE"/>
    <property type="match status" value="1"/>
</dbReference>
<evidence type="ECO:0000256" key="1">
    <source>
        <dbReference type="ARBA" id="ARBA00004651"/>
    </source>
</evidence>
<reference evidence="7 8" key="1">
    <citation type="submission" date="2021-08" db="EMBL/GenBank/DDBJ databases">
        <authorList>
            <person name="Peeters C."/>
        </authorList>
    </citation>
    <scope>NUCLEOTIDE SEQUENCE [LARGE SCALE GENOMIC DNA]</scope>
    <source>
        <strain evidence="7 8">LMG 32289</strain>
    </source>
</reference>
<dbReference type="PANTHER" id="PTHR30482:SF20">
    <property type="entry name" value="HIGH-AFFINITY BRANCHED-CHAIN AMINO ACID TRANSPORT SYSTEM PERMEASE PROTEIN LIVM"/>
    <property type="match status" value="1"/>
</dbReference>
<keyword evidence="8" id="KW-1185">Reference proteome</keyword>
<dbReference type="InterPro" id="IPR043428">
    <property type="entry name" value="LivM-like"/>
</dbReference>
<name>A0ABN7Z6I2_9BURK</name>
<gene>
    <name evidence="7" type="primary">livH_16</name>
    <name evidence="7" type="ORF">LMG32289_04860</name>
</gene>
<dbReference type="Pfam" id="PF02653">
    <property type="entry name" value="BPD_transp_2"/>
    <property type="match status" value="1"/>
</dbReference>
<dbReference type="RefSeq" id="WP_223993005.1">
    <property type="nucleotide sequence ID" value="NZ_CAJZAG010000010.1"/>
</dbReference>
<feature type="transmembrane region" description="Helical" evidence="6">
    <location>
        <begin position="301"/>
        <end position="326"/>
    </location>
</feature>
<feature type="transmembrane region" description="Helical" evidence="6">
    <location>
        <begin position="177"/>
        <end position="195"/>
    </location>
</feature>
<comment type="subcellular location">
    <subcellularLocation>
        <location evidence="1">Cell membrane</location>
        <topology evidence="1">Multi-pass membrane protein</topology>
    </subcellularLocation>
</comment>
<evidence type="ECO:0000256" key="5">
    <source>
        <dbReference type="ARBA" id="ARBA00023136"/>
    </source>
</evidence>
<feature type="transmembrane region" description="Helical" evidence="6">
    <location>
        <begin position="95"/>
        <end position="113"/>
    </location>
</feature>
<organism evidence="7 8">
    <name type="scientific">Cupriavidus pampae</name>
    <dbReference type="NCBI Taxonomy" id="659251"/>
    <lineage>
        <taxon>Bacteria</taxon>
        <taxon>Pseudomonadati</taxon>
        <taxon>Pseudomonadota</taxon>
        <taxon>Betaproteobacteria</taxon>
        <taxon>Burkholderiales</taxon>
        <taxon>Burkholderiaceae</taxon>
        <taxon>Cupriavidus</taxon>
    </lineage>
</organism>
<keyword evidence="5 6" id="KW-0472">Membrane</keyword>
<evidence type="ECO:0000313" key="7">
    <source>
        <dbReference type="EMBL" id="CAG9181534.1"/>
    </source>
</evidence>
<accession>A0ABN7Z6I2</accession>
<dbReference type="CDD" id="cd06581">
    <property type="entry name" value="TM_PBP1_LivM_like"/>
    <property type="match status" value="1"/>
</dbReference>
<dbReference type="Proteomes" id="UP000706525">
    <property type="component" value="Unassembled WGS sequence"/>
</dbReference>
<feature type="transmembrane region" description="Helical" evidence="6">
    <location>
        <begin position="59"/>
        <end position="83"/>
    </location>
</feature>
<feature type="transmembrane region" description="Helical" evidence="6">
    <location>
        <begin position="274"/>
        <end position="295"/>
    </location>
</feature>
<feature type="transmembrane region" description="Helical" evidence="6">
    <location>
        <begin position="248"/>
        <end position="267"/>
    </location>
</feature>
<feature type="transmembrane region" description="Helical" evidence="6">
    <location>
        <begin position="33"/>
        <end position="52"/>
    </location>
</feature>
<proteinExistence type="predicted"/>
<keyword evidence="4 6" id="KW-1133">Transmembrane helix</keyword>
<keyword evidence="3 6" id="KW-0812">Transmembrane</keyword>
<evidence type="ECO:0000256" key="2">
    <source>
        <dbReference type="ARBA" id="ARBA00022475"/>
    </source>
</evidence>
<keyword evidence="2" id="KW-1003">Cell membrane</keyword>
<protein>
    <submittedName>
        <fullName evidence="7">High-affinity branched-chain amino acid transport system permease protein LivH</fullName>
    </submittedName>
</protein>
<feature type="transmembrane region" description="Helical" evidence="6">
    <location>
        <begin position="223"/>
        <end position="242"/>
    </location>
</feature>
<dbReference type="InterPro" id="IPR001851">
    <property type="entry name" value="ABC_transp_permease"/>
</dbReference>
<evidence type="ECO:0000256" key="6">
    <source>
        <dbReference type="SAM" id="Phobius"/>
    </source>
</evidence>
<sequence length="351" mass="37114">MTIARFTPLACVAAFALLPVVWPDPYVLSVMASCGIFIVAAISLNLLLGYTGQLSLGHVAFFGIGAYTSALLSLGFDVTFLGFDAPFVVAPKPVWVAFLAGIAMASLSGWLVGKLAFRVRGAYFVIVTISFAQVMRMVALNWVDLTEGPMALNNIPALTMWVPGHGVLDLTSKAARYWLVLAAGTIAWFTVAAIVRSRVGRAMVALRENETLARSIGIEASRYLRIATLVSAGIAGAAGGLYAHTVQIIDPDVFMFMFTITMVIMVIAGGKGTLAGPVVGGLIFGLMPEALRGVMAPEMQWMLYGTLMIVILIVLPRGIVPAFAALGTLRRRKAAVAAPIGIPLPAKGDEA</sequence>
<feature type="transmembrane region" description="Helical" evidence="6">
    <location>
        <begin position="122"/>
        <end position="143"/>
    </location>
</feature>
<evidence type="ECO:0000313" key="8">
    <source>
        <dbReference type="Proteomes" id="UP000706525"/>
    </source>
</evidence>